<dbReference type="GO" id="GO:0004252">
    <property type="term" value="F:serine-type endopeptidase activity"/>
    <property type="evidence" value="ECO:0007669"/>
    <property type="project" value="InterPro"/>
</dbReference>
<evidence type="ECO:0000313" key="7">
    <source>
        <dbReference type="Proteomes" id="UP000708208"/>
    </source>
</evidence>
<evidence type="ECO:0000313" key="6">
    <source>
        <dbReference type="EMBL" id="CAG7725740.1"/>
    </source>
</evidence>
<dbReference type="Pfam" id="PF00089">
    <property type="entry name" value="Trypsin"/>
    <property type="match status" value="1"/>
</dbReference>
<evidence type="ECO:0000259" key="4">
    <source>
        <dbReference type="PROSITE" id="PS01180"/>
    </source>
</evidence>
<reference evidence="6" key="1">
    <citation type="submission" date="2021-06" db="EMBL/GenBank/DDBJ databases">
        <authorList>
            <person name="Hodson N. C."/>
            <person name="Mongue J. A."/>
            <person name="Jaron S. K."/>
        </authorList>
    </citation>
    <scope>NUCLEOTIDE SEQUENCE</scope>
</reference>
<evidence type="ECO:0000256" key="1">
    <source>
        <dbReference type="ARBA" id="ARBA00023157"/>
    </source>
</evidence>
<protein>
    <submittedName>
        <fullName evidence="6">Uncharacterized protein</fullName>
    </submittedName>
</protein>
<dbReference type="InterPro" id="IPR001254">
    <property type="entry name" value="Trypsin_dom"/>
</dbReference>
<feature type="signal peptide" evidence="3">
    <location>
        <begin position="1"/>
        <end position="17"/>
    </location>
</feature>
<dbReference type="Proteomes" id="UP000708208">
    <property type="component" value="Unassembled WGS sequence"/>
</dbReference>
<dbReference type="InterPro" id="IPR000859">
    <property type="entry name" value="CUB_dom"/>
</dbReference>
<accession>A0A8J2KH15</accession>
<evidence type="ECO:0000259" key="5">
    <source>
        <dbReference type="PROSITE" id="PS50240"/>
    </source>
</evidence>
<name>A0A8J2KH15_9HEXA</name>
<feature type="chain" id="PRO_5035260566" evidence="3">
    <location>
        <begin position="18"/>
        <end position="277"/>
    </location>
</feature>
<dbReference type="AlphaFoldDB" id="A0A8J2KH15"/>
<sequence>MTAILFVVSCLILVTGATRNSSHLLHRQTRQQSRCTYTHTFRNVGEWINLRSEGYPNSYYPNLDCRYTITSPKGTVMRLECPEFNLRYGNNCPIDKFFWSRSGDPNFRDWRFACGTTPIKDTSTSNVLTLGFISSQDQPLPNNKFGCKVTVDPATCSQPCGMSGVSNRIVNGVEAQVSEFPHRCAIYSNRMGLFCACAIISEWYAMTAAHCLDEIEPGEQLILDFGDHDVTVTSDAKNVLMNISSFTIHPEYDTKSSNNDIALIRFQKSITFTNNVS</sequence>
<comment type="caution">
    <text evidence="2">Lacks conserved residue(s) required for the propagation of feature annotation.</text>
</comment>
<dbReference type="PROSITE" id="PS01180">
    <property type="entry name" value="CUB"/>
    <property type="match status" value="1"/>
</dbReference>
<feature type="domain" description="Peptidase S1" evidence="5">
    <location>
        <begin position="169"/>
        <end position="277"/>
    </location>
</feature>
<dbReference type="PROSITE" id="PS50240">
    <property type="entry name" value="TRYPSIN_DOM"/>
    <property type="match status" value="1"/>
</dbReference>
<evidence type="ECO:0000256" key="2">
    <source>
        <dbReference type="PROSITE-ProRule" id="PRU00059"/>
    </source>
</evidence>
<keyword evidence="3" id="KW-0732">Signal</keyword>
<dbReference type="Pfam" id="PF00431">
    <property type="entry name" value="CUB"/>
    <property type="match status" value="1"/>
</dbReference>
<organism evidence="6 7">
    <name type="scientific">Allacma fusca</name>
    <dbReference type="NCBI Taxonomy" id="39272"/>
    <lineage>
        <taxon>Eukaryota</taxon>
        <taxon>Metazoa</taxon>
        <taxon>Ecdysozoa</taxon>
        <taxon>Arthropoda</taxon>
        <taxon>Hexapoda</taxon>
        <taxon>Collembola</taxon>
        <taxon>Symphypleona</taxon>
        <taxon>Sminthuridae</taxon>
        <taxon>Allacma</taxon>
    </lineage>
</organism>
<dbReference type="GO" id="GO:0006508">
    <property type="term" value="P:proteolysis"/>
    <property type="evidence" value="ECO:0007669"/>
    <property type="project" value="InterPro"/>
</dbReference>
<comment type="caution">
    <text evidence="6">The sequence shown here is derived from an EMBL/GenBank/DDBJ whole genome shotgun (WGS) entry which is preliminary data.</text>
</comment>
<dbReference type="PANTHER" id="PTHR24252">
    <property type="entry name" value="ACROSIN-RELATED"/>
    <property type="match status" value="1"/>
</dbReference>
<dbReference type="PROSITE" id="PS00134">
    <property type="entry name" value="TRYPSIN_HIS"/>
    <property type="match status" value="1"/>
</dbReference>
<dbReference type="InterPro" id="IPR018114">
    <property type="entry name" value="TRYPSIN_HIS"/>
</dbReference>
<dbReference type="OrthoDB" id="6380398at2759"/>
<gene>
    <name evidence="6" type="ORF">AFUS01_LOCUS14687</name>
</gene>
<dbReference type="PANTHER" id="PTHR24252:SF7">
    <property type="entry name" value="HYALIN"/>
    <property type="match status" value="1"/>
</dbReference>
<dbReference type="EMBL" id="CAJVCH010126305">
    <property type="protein sequence ID" value="CAG7725740.1"/>
    <property type="molecule type" value="Genomic_DNA"/>
</dbReference>
<dbReference type="FunFam" id="2.40.10.10:FF:000068">
    <property type="entry name" value="transmembrane protease serine 2"/>
    <property type="match status" value="1"/>
</dbReference>
<keyword evidence="1" id="KW-1015">Disulfide bond</keyword>
<evidence type="ECO:0000256" key="3">
    <source>
        <dbReference type="SAM" id="SignalP"/>
    </source>
</evidence>
<feature type="domain" description="CUB" evidence="4">
    <location>
        <begin position="35"/>
        <end position="152"/>
    </location>
</feature>
<dbReference type="CDD" id="cd00041">
    <property type="entry name" value="CUB"/>
    <property type="match status" value="1"/>
</dbReference>
<keyword evidence="7" id="KW-1185">Reference proteome</keyword>
<proteinExistence type="predicted"/>